<name>A0A067PP42_9AGAM</name>
<dbReference type="HOGENOM" id="CLU_2197350_0_0_1"/>
<evidence type="ECO:0000313" key="3">
    <source>
        <dbReference type="Proteomes" id="UP000027265"/>
    </source>
</evidence>
<dbReference type="InParanoid" id="A0A067PP42"/>
<feature type="compositionally biased region" description="Polar residues" evidence="1">
    <location>
        <begin position="60"/>
        <end position="70"/>
    </location>
</feature>
<sequence length="108" mass="11896">MVTTTSKLKKKGPTHHPLIAPDDGHVVSQSYVLSADSHRLIEAMSTVSLPAIPPVLPQANDLSNVPNNDTNMEDSPPLIEEDENVEVPPRHAKRYTNSDEPLKTWIPL</sequence>
<accession>A0A067PP42</accession>
<dbReference type="EMBL" id="KL197736">
    <property type="protein sequence ID" value="KDQ53067.1"/>
    <property type="molecule type" value="Genomic_DNA"/>
</dbReference>
<keyword evidence="3" id="KW-1185">Reference proteome</keyword>
<dbReference type="Proteomes" id="UP000027265">
    <property type="component" value="Unassembled WGS sequence"/>
</dbReference>
<organism evidence="2 3">
    <name type="scientific">Jaapia argillacea MUCL 33604</name>
    <dbReference type="NCBI Taxonomy" id="933084"/>
    <lineage>
        <taxon>Eukaryota</taxon>
        <taxon>Fungi</taxon>
        <taxon>Dikarya</taxon>
        <taxon>Basidiomycota</taxon>
        <taxon>Agaricomycotina</taxon>
        <taxon>Agaricomycetes</taxon>
        <taxon>Agaricomycetidae</taxon>
        <taxon>Jaapiales</taxon>
        <taxon>Jaapiaceae</taxon>
        <taxon>Jaapia</taxon>
    </lineage>
</organism>
<feature type="region of interest" description="Disordered" evidence="1">
    <location>
        <begin position="89"/>
        <end position="108"/>
    </location>
</feature>
<evidence type="ECO:0000256" key="1">
    <source>
        <dbReference type="SAM" id="MobiDB-lite"/>
    </source>
</evidence>
<reference evidence="3" key="1">
    <citation type="journal article" date="2014" name="Proc. Natl. Acad. Sci. U.S.A.">
        <title>Extensive sampling of basidiomycete genomes demonstrates inadequacy of the white-rot/brown-rot paradigm for wood decay fungi.</title>
        <authorList>
            <person name="Riley R."/>
            <person name="Salamov A.A."/>
            <person name="Brown D.W."/>
            <person name="Nagy L.G."/>
            <person name="Floudas D."/>
            <person name="Held B.W."/>
            <person name="Levasseur A."/>
            <person name="Lombard V."/>
            <person name="Morin E."/>
            <person name="Otillar R."/>
            <person name="Lindquist E.A."/>
            <person name="Sun H."/>
            <person name="LaButti K.M."/>
            <person name="Schmutz J."/>
            <person name="Jabbour D."/>
            <person name="Luo H."/>
            <person name="Baker S.E."/>
            <person name="Pisabarro A.G."/>
            <person name="Walton J.D."/>
            <person name="Blanchette R.A."/>
            <person name="Henrissat B."/>
            <person name="Martin F."/>
            <person name="Cullen D."/>
            <person name="Hibbett D.S."/>
            <person name="Grigoriev I.V."/>
        </authorList>
    </citation>
    <scope>NUCLEOTIDE SEQUENCE [LARGE SCALE GENOMIC DNA]</scope>
    <source>
        <strain evidence="3">MUCL 33604</strain>
    </source>
</reference>
<feature type="region of interest" description="Disordered" evidence="1">
    <location>
        <begin position="59"/>
        <end position="82"/>
    </location>
</feature>
<gene>
    <name evidence="2" type="ORF">JAAARDRAFT_197845</name>
</gene>
<dbReference type="AlphaFoldDB" id="A0A067PP42"/>
<feature type="region of interest" description="Disordered" evidence="1">
    <location>
        <begin position="1"/>
        <end position="23"/>
    </location>
</feature>
<proteinExistence type="predicted"/>
<evidence type="ECO:0000313" key="2">
    <source>
        <dbReference type="EMBL" id="KDQ53067.1"/>
    </source>
</evidence>
<protein>
    <submittedName>
        <fullName evidence="2">Uncharacterized protein</fullName>
    </submittedName>
</protein>